<keyword evidence="1" id="KW-0812">Transmembrane</keyword>
<evidence type="ECO:0000313" key="3">
    <source>
        <dbReference type="Proteomes" id="UP000016638"/>
    </source>
</evidence>
<feature type="transmembrane region" description="Helical" evidence="1">
    <location>
        <begin position="124"/>
        <end position="142"/>
    </location>
</feature>
<dbReference type="EMBL" id="AWEZ01000064">
    <property type="protein sequence ID" value="ERL06537.1"/>
    <property type="molecule type" value="Genomic_DNA"/>
</dbReference>
<dbReference type="Pfam" id="PF14808">
    <property type="entry name" value="TMEM164"/>
    <property type="match status" value="1"/>
</dbReference>
<gene>
    <name evidence="2" type="ORF">HMPREF1316_1375</name>
</gene>
<evidence type="ECO:0000256" key="1">
    <source>
        <dbReference type="SAM" id="Phobius"/>
    </source>
</evidence>
<dbReference type="PATRIC" id="fig|1125712.3.peg.2140"/>
<keyword evidence="1" id="KW-1133">Transmembrane helix</keyword>
<proteinExistence type="predicted"/>
<dbReference type="Proteomes" id="UP000016638">
    <property type="component" value="Unassembled WGS sequence"/>
</dbReference>
<dbReference type="STRING" id="1125712.HMPREF1316_1375"/>
<feature type="transmembrane region" description="Helical" evidence="1">
    <location>
        <begin position="63"/>
        <end position="86"/>
    </location>
</feature>
<feature type="transmembrane region" description="Helical" evidence="1">
    <location>
        <begin position="92"/>
        <end position="112"/>
    </location>
</feature>
<dbReference type="AlphaFoldDB" id="U2UTT2"/>
<reference evidence="2 3" key="1">
    <citation type="submission" date="2013-08" db="EMBL/GenBank/DDBJ databases">
        <authorList>
            <person name="Durkin A.S."/>
            <person name="Haft D.R."/>
            <person name="McCorrison J."/>
            <person name="Torralba M."/>
            <person name="Gillis M."/>
            <person name="Haft D.H."/>
            <person name="Methe B."/>
            <person name="Sutton G."/>
            <person name="Nelson K.E."/>
        </authorList>
    </citation>
    <scope>NUCLEOTIDE SEQUENCE [LARGE SCALE GENOMIC DNA]</scope>
    <source>
        <strain evidence="2 3">F0195</strain>
    </source>
</reference>
<accession>U2UTT2</accession>
<keyword evidence="3" id="KW-1185">Reference proteome</keyword>
<sequence length="267" mass="29247">MASGLLDAFFVPEPVLLERGHGFALFGPEHRMALGICLVCAGLLVHRYTCLPKGLAWGRPRRRMLLALAVIPLALLASRDVAAAVLGLLSPIFWPLHICNFCEYLALAFVLTCDRPAAHVVGELFFAWSATGALAALLFPGWSYCPLWTYASLGGFVEHTLLLVMVWAPVLGGDFVPRRCHLWIPLVAAIVGGALFRPFNAAFGTNFFFVTHPLVGTPFEWLSDTWGNPGYLVPYLLLSCLLWAGWHALAAYVSQCGGRGLRRTDPR</sequence>
<feature type="transmembrane region" description="Helical" evidence="1">
    <location>
        <begin position="231"/>
        <end position="253"/>
    </location>
</feature>
<feature type="transmembrane region" description="Helical" evidence="1">
    <location>
        <begin position="182"/>
        <end position="211"/>
    </location>
</feature>
<dbReference type="RefSeq" id="WP_021726991.1">
    <property type="nucleotide sequence ID" value="NZ_AWEZ01000064.1"/>
</dbReference>
<keyword evidence="1" id="KW-0472">Membrane</keyword>
<name>U2UTT2_9ACTN</name>
<organism evidence="2 3">
    <name type="scientific">Olsenella profusa F0195</name>
    <dbReference type="NCBI Taxonomy" id="1125712"/>
    <lineage>
        <taxon>Bacteria</taxon>
        <taxon>Bacillati</taxon>
        <taxon>Actinomycetota</taxon>
        <taxon>Coriobacteriia</taxon>
        <taxon>Coriobacteriales</taxon>
        <taxon>Atopobiaceae</taxon>
        <taxon>Olsenella</taxon>
    </lineage>
</organism>
<feature type="transmembrane region" description="Helical" evidence="1">
    <location>
        <begin position="32"/>
        <end position="51"/>
    </location>
</feature>
<evidence type="ECO:0000313" key="2">
    <source>
        <dbReference type="EMBL" id="ERL06537.1"/>
    </source>
</evidence>
<feature type="transmembrane region" description="Helical" evidence="1">
    <location>
        <begin position="148"/>
        <end position="170"/>
    </location>
</feature>
<dbReference type="eggNOG" id="ENOG5032WEX">
    <property type="taxonomic scope" value="Bacteria"/>
</dbReference>
<comment type="caution">
    <text evidence="2">The sequence shown here is derived from an EMBL/GenBank/DDBJ whole genome shotgun (WGS) entry which is preliminary data.</text>
</comment>
<protein>
    <submittedName>
        <fullName evidence="2">Putative membrane protein</fullName>
    </submittedName>
</protein>